<sequence length="65" mass="7620">SPNYCSERQGVQQLPWKQECKLVKFSQTAADLKQFCLYKVQHNPLLTTVTSSRNPFRPQKVCSFW</sequence>
<evidence type="ECO:0000313" key="8">
    <source>
        <dbReference type="Proteomes" id="UP000694399"/>
    </source>
</evidence>
<evidence type="ECO:0000256" key="1">
    <source>
        <dbReference type="ARBA" id="ARBA00007431"/>
    </source>
</evidence>
<dbReference type="Ensembl" id="ENSPLOT00000002399.1">
    <property type="protein sequence ID" value="ENSPLOP00000002201.1"/>
    <property type="gene ID" value="ENSPLOG00000001580.1"/>
</dbReference>
<comment type="function">
    <text evidence="5">Guanine nucleotide-binding proteins (G proteins) are involved as a modulator or transducer in various transmembrane signaling systems. The beta and gamma chains are required for the GTPase activity, for replacement of GDP by GTP, and for G protein-effector interaction.</text>
</comment>
<dbReference type="PANTHER" id="PTHR13809">
    <property type="entry name" value="GUANINE NUCLEOTIDE-BINDING PROTEIN GAMMA SUBUNIT"/>
    <property type="match status" value="1"/>
</dbReference>
<reference evidence="7" key="3">
    <citation type="submission" date="2025-09" db="UniProtKB">
        <authorList>
            <consortium name="Ensembl"/>
        </authorList>
    </citation>
    <scope>IDENTIFICATION</scope>
</reference>
<dbReference type="GeneTree" id="ENSGT00940000165410"/>
<dbReference type="InterPro" id="IPR036284">
    <property type="entry name" value="GGL_sf"/>
</dbReference>
<dbReference type="Proteomes" id="UP000694399">
    <property type="component" value="Chromosome A2"/>
</dbReference>
<dbReference type="InterPro" id="IPR015898">
    <property type="entry name" value="G-protein_gamma-like_dom"/>
</dbReference>
<keyword evidence="2 5" id="KW-1003">Cell membrane</keyword>
<proteinExistence type="inferred from homology"/>
<evidence type="ECO:0000259" key="6">
    <source>
        <dbReference type="PROSITE" id="PS50058"/>
    </source>
</evidence>
<keyword evidence="4 5" id="KW-0807">Transducer</keyword>
<dbReference type="PRINTS" id="PR00321">
    <property type="entry name" value="GPROTEING"/>
</dbReference>
<dbReference type="Pfam" id="PF00631">
    <property type="entry name" value="G-gamma"/>
    <property type="match status" value="1"/>
</dbReference>
<evidence type="ECO:0000256" key="4">
    <source>
        <dbReference type="ARBA" id="ARBA00023224"/>
    </source>
</evidence>
<protein>
    <recommendedName>
        <fullName evidence="5">Guanine nucleotide-binding protein subunit gamma</fullName>
    </recommendedName>
</protein>
<evidence type="ECO:0000313" key="7">
    <source>
        <dbReference type="Ensembl" id="ENSPLOP00000002201.1"/>
    </source>
</evidence>
<keyword evidence="5" id="KW-0449">Lipoprotein</keyword>
<evidence type="ECO:0000256" key="2">
    <source>
        <dbReference type="ARBA" id="ARBA00022475"/>
    </source>
</evidence>
<comment type="similarity">
    <text evidence="1 5">Belongs to the G protein gamma family.</text>
</comment>
<reference evidence="7" key="1">
    <citation type="journal article" date="2019" name="bioRxiv">
        <title>Long live the king: chromosome-level assembly of the lion (Panthera leo) using linked-read, Hi-C, and long read data.</title>
        <authorList>
            <person name="Armstrong E.E."/>
            <person name="Taylor R.W."/>
            <person name="Miller D.E."/>
            <person name="Kaelin C."/>
            <person name="Barsh G."/>
            <person name="Hadly E.A."/>
            <person name="Petrov D."/>
        </authorList>
    </citation>
    <scope>NUCLEOTIDE SEQUENCE [LARGE SCALE GENOMIC DNA]</scope>
</reference>
<dbReference type="SUPFAM" id="SSF48670">
    <property type="entry name" value="Transducin (heterotrimeric G protein), gamma chain"/>
    <property type="match status" value="1"/>
</dbReference>
<dbReference type="InterPro" id="IPR001770">
    <property type="entry name" value="G-protein_gamma"/>
</dbReference>
<keyword evidence="8" id="KW-1185">Reference proteome</keyword>
<name>A0A8C8WDJ1_PANLE</name>
<dbReference type="GO" id="GO:0007186">
    <property type="term" value="P:G protein-coupled receptor signaling pathway"/>
    <property type="evidence" value="ECO:0007669"/>
    <property type="project" value="InterPro"/>
</dbReference>
<dbReference type="GO" id="GO:0031681">
    <property type="term" value="F:G-protein beta-subunit binding"/>
    <property type="evidence" value="ECO:0007669"/>
    <property type="project" value="InterPro"/>
</dbReference>
<keyword evidence="3 5" id="KW-0472">Membrane</keyword>
<accession>A0A8C8WDJ1</accession>
<dbReference type="SMART" id="SM00224">
    <property type="entry name" value="GGL"/>
    <property type="match status" value="1"/>
</dbReference>
<comment type="subunit">
    <text evidence="5">G proteins are composed of 3 units; alpha, beta and gamma.</text>
</comment>
<comment type="subcellular location">
    <subcellularLocation>
        <location evidence="5">Cell membrane</location>
        <topology evidence="5">Lipid-anchor</topology>
        <orientation evidence="5">Cytoplasmic side</orientation>
    </subcellularLocation>
</comment>
<reference evidence="7" key="2">
    <citation type="submission" date="2025-08" db="UniProtKB">
        <authorList>
            <consortium name="Ensembl"/>
        </authorList>
    </citation>
    <scope>IDENTIFICATION</scope>
</reference>
<dbReference type="OMA" id="CLYKVQH"/>
<dbReference type="PROSITE" id="PS50058">
    <property type="entry name" value="G_PROTEIN_GAMMA"/>
    <property type="match status" value="1"/>
</dbReference>
<evidence type="ECO:0000256" key="5">
    <source>
        <dbReference type="RuleBase" id="RU004973"/>
    </source>
</evidence>
<feature type="domain" description="G protein gamma" evidence="6">
    <location>
        <begin position="1"/>
        <end position="65"/>
    </location>
</feature>
<organism evidence="7 8">
    <name type="scientific">Panthera leo</name>
    <name type="common">Lion</name>
    <dbReference type="NCBI Taxonomy" id="9689"/>
    <lineage>
        <taxon>Eukaryota</taxon>
        <taxon>Metazoa</taxon>
        <taxon>Chordata</taxon>
        <taxon>Craniata</taxon>
        <taxon>Vertebrata</taxon>
        <taxon>Euteleostomi</taxon>
        <taxon>Mammalia</taxon>
        <taxon>Eutheria</taxon>
        <taxon>Laurasiatheria</taxon>
        <taxon>Carnivora</taxon>
        <taxon>Feliformia</taxon>
        <taxon>Felidae</taxon>
        <taxon>Pantherinae</taxon>
        <taxon>Panthera</taxon>
    </lineage>
</organism>
<dbReference type="Gene3D" id="4.10.260.10">
    <property type="entry name" value="Transducin (heterotrimeric G protein), gamma chain"/>
    <property type="match status" value="1"/>
</dbReference>
<dbReference type="AlphaFoldDB" id="A0A8C8WDJ1"/>
<dbReference type="GO" id="GO:0005834">
    <property type="term" value="C:heterotrimeric G-protein complex"/>
    <property type="evidence" value="ECO:0007669"/>
    <property type="project" value="InterPro"/>
</dbReference>
<evidence type="ECO:0000256" key="3">
    <source>
        <dbReference type="ARBA" id="ARBA00023136"/>
    </source>
</evidence>